<proteinExistence type="predicted"/>
<evidence type="ECO:0000313" key="3">
    <source>
        <dbReference type="EMBL" id="WOO41404.1"/>
    </source>
</evidence>
<keyword evidence="4" id="KW-1185">Reference proteome</keyword>
<accession>A0AAQ3LFZ4</accession>
<organism evidence="3 4">
    <name type="scientific">Rubellicoccus peritrichatus</name>
    <dbReference type="NCBI Taxonomy" id="3080537"/>
    <lineage>
        <taxon>Bacteria</taxon>
        <taxon>Pseudomonadati</taxon>
        <taxon>Verrucomicrobiota</taxon>
        <taxon>Opitutia</taxon>
        <taxon>Puniceicoccales</taxon>
        <taxon>Cerasicoccaceae</taxon>
        <taxon>Rubellicoccus</taxon>
    </lineage>
</organism>
<dbReference type="InterPro" id="IPR031849">
    <property type="entry name" value="DUF5069"/>
</dbReference>
<dbReference type="AlphaFoldDB" id="A0AAQ3LFZ4"/>
<evidence type="ECO:0000313" key="4">
    <source>
        <dbReference type="Proteomes" id="UP001304300"/>
    </source>
</evidence>
<dbReference type="RefSeq" id="WP_317833888.1">
    <property type="nucleotide sequence ID" value="NZ_CP136920.1"/>
</dbReference>
<feature type="region of interest" description="Disordered" evidence="1">
    <location>
        <begin position="1"/>
        <end position="23"/>
    </location>
</feature>
<protein>
    <submittedName>
        <fullName evidence="3">DUF5069 domain-containing protein</fullName>
    </submittedName>
</protein>
<sequence length="157" mass="17689">MSDSQKSRPIPGSTGEVLTTLPSPYLPHPATGLLHLPRFIAKIRYVQEHGQLPASYRKNYKRGFDRFLCMHLGVDPSDVEKAVMESATEDELDKRLNELFPDDIRAAAWNREIVQKGMTEAGREFLGDALREMGCSDRVKEIKSVADLIDFDEGRIA</sequence>
<dbReference type="EMBL" id="CP136920">
    <property type="protein sequence ID" value="WOO41404.1"/>
    <property type="molecule type" value="Genomic_DNA"/>
</dbReference>
<gene>
    <name evidence="3" type="ORF">RZN69_22520</name>
</gene>
<dbReference type="Proteomes" id="UP001304300">
    <property type="component" value="Chromosome"/>
</dbReference>
<dbReference type="Pfam" id="PF16798">
    <property type="entry name" value="DUF5069"/>
    <property type="match status" value="1"/>
</dbReference>
<name>A0AAQ3LFZ4_9BACT</name>
<evidence type="ECO:0000256" key="1">
    <source>
        <dbReference type="SAM" id="MobiDB-lite"/>
    </source>
</evidence>
<reference evidence="3 4" key="1">
    <citation type="submission" date="2023-10" db="EMBL/GenBank/DDBJ databases">
        <title>Rubellicoccus peritrichatus gen. nov., sp. nov., isolated from an algae of coral reef tank.</title>
        <authorList>
            <person name="Luo J."/>
        </authorList>
    </citation>
    <scope>NUCLEOTIDE SEQUENCE [LARGE SCALE GENOMIC DNA]</scope>
    <source>
        <strain evidence="3 4">CR14</strain>
    </source>
</reference>
<evidence type="ECO:0000259" key="2">
    <source>
        <dbReference type="Pfam" id="PF16798"/>
    </source>
</evidence>
<feature type="domain" description="DUF5069" evidence="2">
    <location>
        <begin position="32"/>
        <end position="155"/>
    </location>
</feature>